<feature type="region of interest" description="Disordered" evidence="1">
    <location>
        <begin position="1"/>
        <end position="20"/>
    </location>
</feature>
<dbReference type="EMBL" id="CAXDID020000623">
    <property type="protein sequence ID" value="CAL6106983.1"/>
    <property type="molecule type" value="Genomic_DNA"/>
</dbReference>
<evidence type="ECO:0000313" key="4">
    <source>
        <dbReference type="EMBL" id="CAL6106983.1"/>
    </source>
</evidence>
<name>A0AA86TRY0_9EUKA</name>
<keyword evidence="2" id="KW-0812">Transmembrane</keyword>
<protein>
    <submittedName>
        <fullName evidence="4">Hypothetical_protein</fullName>
    </submittedName>
</protein>
<dbReference type="Proteomes" id="UP001642409">
    <property type="component" value="Unassembled WGS sequence"/>
</dbReference>
<sequence length="306" mass="34990">MYVRRTSATKATNDSGTSIQGRNAAASCKPIYTGIHLRRTCVSKEAMERLPLSNPEGSLMACPQPYRSLMMPAQHFEPGILPSATDLSELHLRKWDEGSGNNIQLLGWRSSRKNFVVFCLFITSLIMFLYLKNSPNENKILFLKITLPGPKLNHPKTNFQDISSSFKARTNSKLEQIVKWQLNQKSSPQKTRCKFKRVTNQKSLQVNTLITAKIYQSPKFKQACQQCRKMATRPSNQSTKSLISLKLQSLFKVLYICVPLIRQSQDSYQPSQRQLQRQLPRSTMLVQVPNQLRLSEEAIQSDNPRR</sequence>
<comment type="caution">
    <text evidence="3">The sequence shown here is derived from an EMBL/GenBank/DDBJ whole genome shotgun (WGS) entry which is preliminary data.</text>
</comment>
<organism evidence="3">
    <name type="scientific">Hexamita inflata</name>
    <dbReference type="NCBI Taxonomy" id="28002"/>
    <lineage>
        <taxon>Eukaryota</taxon>
        <taxon>Metamonada</taxon>
        <taxon>Diplomonadida</taxon>
        <taxon>Hexamitidae</taxon>
        <taxon>Hexamitinae</taxon>
        <taxon>Hexamita</taxon>
    </lineage>
</organism>
<proteinExistence type="predicted"/>
<evidence type="ECO:0000313" key="5">
    <source>
        <dbReference type="Proteomes" id="UP001642409"/>
    </source>
</evidence>
<keyword evidence="5" id="KW-1185">Reference proteome</keyword>
<reference evidence="3" key="1">
    <citation type="submission" date="2023-06" db="EMBL/GenBank/DDBJ databases">
        <authorList>
            <person name="Kurt Z."/>
        </authorList>
    </citation>
    <scope>NUCLEOTIDE SEQUENCE</scope>
</reference>
<accession>A0AA86TRY0</accession>
<reference evidence="4 5" key="2">
    <citation type="submission" date="2024-07" db="EMBL/GenBank/DDBJ databases">
        <authorList>
            <person name="Akdeniz Z."/>
        </authorList>
    </citation>
    <scope>NUCLEOTIDE SEQUENCE [LARGE SCALE GENOMIC DNA]</scope>
</reference>
<keyword evidence="2" id="KW-0472">Membrane</keyword>
<keyword evidence="2" id="KW-1133">Transmembrane helix</keyword>
<evidence type="ECO:0000256" key="2">
    <source>
        <dbReference type="SAM" id="Phobius"/>
    </source>
</evidence>
<dbReference type="AlphaFoldDB" id="A0AA86TRY0"/>
<evidence type="ECO:0000313" key="3">
    <source>
        <dbReference type="EMBL" id="CAI9926080.1"/>
    </source>
</evidence>
<gene>
    <name evidence="3" type="ORF">HINF_LOCUS13725</name>
    <name evidence="4" type="ORF">HINF_LOCUS74146</name>
</gene>
<evidence type="ECO:0000256" key="1">
    <source>
        <dbReference type="SAM" id="MobiDB-lite"/>
    </source>
</evidence>
<dbReference type="EMBL" id="CATOUU010000358">
    <property type="protein sequence ID" value="CAI9926080.1"/>
    <property type="molecule type" value="Genomic_DNA"/>
</dbReference>
<feature type="transmembrane region" description="Helical" evidence="2">
    <location>
        <begin position="114"/>
        <end position="131"/>
    </location>
</feature>